<organism evidence="1">
    <name type="scientific">marine sediment metagenome</name>
    <dbReference type="NCBI Taxonomy" id="412755"/>
    <lineage>
        <taxon>unclassified sequences</taxon>
        <taxon>metagenomes</taxon>
        <taxon>ecological metagenomes</taxon>
    </lineage>
</organism>
<dbReference type="AlphaFoldDB" id="A0A0F9N9C7"/>
<gene>
    <name evidence="1" type="ORF">LCGC14_1364130</name>
</gene>
<name>A0A0F9N9C7_9ZZZZ</name>
<accession>A0A0F9N9C7</accession>
<dbReference type="EMBL" id="LAZR01008556">
    <property type="protein sequence ID" value="KKM78022.1"/>
    <property type="molecule type" value="Genomic_DNA"/>
</dbReference>
<protein>
    <submittedName>
        <fullName evidence="1">Uncharacterized protein</fullName>
    </submittedName>
</protein>
<comment type="caution">
    <text evidence="1">The sequence shown here is derived from an EMBL/GenBank/DDBJ whole genome shotgun (WGS) entry which is preliminary data.</text>
</comment>
<reference evidence="1" key="1">
    <citation type="journal article" date="2015" name="Nature">
        <title>Complex archaea that bridge the gap between prokaryotes and eukaryotes.</title>
        <authorList>
            <person name="Spang A."/>
            <person name="Saw J.H."/>
            <person name="Jorgensen S.L."/>
            <person name="Zaremba-Niedzwiedzka K."/>
            <person name="Martijn J."/>
            <person name="Lind A.E."/>
            <person name="van Eijk R."/>
            <person name="Schleper C."/>
            <person name="Guy L."/>
            <person name="Ettema T.J."/>
        </authorList>
    </citation>
    <scope>NUCLEOTIDE SEQUENCE</scope>
</reference>
<evidence type="ECO:0000313" key="1">
    <source>
        <dbReference type="EMBL" id="KKM78022.1"/>
    </source>
</evidence>
<sequence>MFLCDKCHDPTTCLSALVLFRSVGVCENCSKVAACVDCHDTCKVRVPHDGEK</sequence>
<proteinExistence type="predicted"/>